<evidence type="ECO:0000259" key="2">
    <source>
        <dbReference type="SMART" id="SM00198"/>
    </source>
</evidence>
<keyword evidence="1" id="KW-0732">Signal</keyword>
<dbReference type="Gene3D" id="3.40.33.10">
    <property type="entry name" value="CAP"/>
    <property type="match status" value="1"/>
</dbReference>
<dbReference type="GO" id="GO:0005576">
    <property type="term" value="C:extracellular region"/>
    <property type="evidence" value="ECO:0007669"/>
    <property type="project" value="InterPro"/>
</dbReference>
<dbReference type="PRINTS" id="PR00837">
    <property type="entry name" value="V5TPXLIKE"/>
</dbReference>
<dbReference type="EMBL" id="HAHH01000419">
    <property type="protein sequence ID" value="SNX36236.1"/>
    <property type="molecule type" value="Transcribed_RNA"/>
</dbReference>
<dbReference type="InterPro" id="IPR014044">
    <property type="entry name" value="CAP_dom"/>
</dbReference>
<name>A0A4Q8K9J8_DEISU</name>
<feature type="chain" id="PRO_5020466480" evidence="1">
    <location>
        <begin position="22"/>
        <end position="259"/>
    </location>
</feature>
<dbReference type="InterPro" id="IPR002413">
    <property type="entry name" value="V5_allergen-like"/>
</dbReference>
<dbReference type="InterPro" id="IPR001283">
    <property type="entry name" value="CRISP-related"/>
</dbReference>
<dbReference type="SMART" id="SM00198">
    <property type="entry name" value="SCP"/>
    <property type="match status" value="1"/>
</dbReference>
<proteinExistence type="predicted"/>
<dbReference type="CDD" id="cd05380">
    <property type="entry name" value="CAP_euk"/>
    <property type="match status" value="1"/>
</dbReference>
<evidence type="ECO:0000256" key="1">
    <source>
        <dbReference type="SAM" id="SignalP"/>
    </source>
</evidence>
<organism evidence="3">
    <name type="scientific">Deinopis subrufa</name>
    <name type="common">Rufous net-casting spider</name>
    <dbReference type="NCBI Taxonomy" id="1905329"/>
    <lineage>
        <taxon>Eukaryota</taxon>
        <taxon>Metazoa</taxon>
        <taxon>Ecdysozoa</taxon>
        <taxon>Arthropoda</taxon>
        <taxon>Chelicerata</taxon>
        <taxon>Arachnida</taxon>
        <taxon>Araneae</taxon>
        <taxon>Araneomorphae</taxon>
        <taxon>Entelegynae</taxon>
        <taxon>Deinopoidea</taxon>
        <taxon>Deinopidae</taxon>
        <taxon>Deinopis</taxon>
    </lineage>
</organism>
<dbReference type="AlphaFoldDB" id="A0A4Q8K9J8"/>
<feature type="signal peptide" evidence="1">
    <location>
        <begin position="1"/>
        <end position="21"/>
    </location>
</feature>
<accession>A0A4Q8K9J8</accession>
<feature type="domain" description="SCP" evidence="2">
    <location>
        <begin position="55"/>
        <end position="221"/>
    </location>
</feature>
<dbReference type="SUPFAM" id="SSF55797">
    <property type="entry name" value="PR-1-like"/>
    <property type="match status" value="1"/>
</dbReference>
<dbReference type="PRINTS" id="PR00838">
    <property type="entry name" value="V5ALLERGEN"/>
</dbReference>
<dbReference type="PROSITE" id="PS01010">
    <property type="entry name" value="CRISP_2"/>
    <property type="match status" value="1"/>
</dbReference>
<dbReference type="InterPro" id="IPR018244">
    <property type="entry name" value="Allrgn_V5/Tpx1_CS"/>
</dbReference>
<evidence type="ECO:0000313" key="3">
    <source>
        <dbReference type="EMBL" id="SNX36236.1"/>
    </source>
</evidence>
<dbReference type="InterPro" id="IPR035940">
    <property type="entry name" value="CAP_sf"/>
</dbReference>
<dbReference type="Pfam" id="PF00188">
    <property type="entry name" value="CAP"/>
    <property type="match status" value="1"/>
</dbReference>
<sequence>MPLKTFLACSFILAVLITAEGRDCPEKYKRFTPDHTFCKDPNPTCKVYQRGVTEEQKKLILKVHNEYRSRLATGQEKLAGGLPTAANMMELEWDEELAIIAQRHAESCDFNHDCNKCRRVERFSVGQNIGMSSINSPNMPEINWTNFIKDLYDEVVYFDKKLMKPFVPAPEGSETTYGHFTQLAWGTSSKVGCGFVMFEDDDDWNTNFYVCNYGPGGNVRGGEMYKQGATCSECPSNSCCGDSCKKQGVKAQFPGLCKA</sequence>
<reference evidence="3" key="1">
    <citation type="submission" date="2017-05" db="EMBL/GenBank/DDBJ databases">
        <authorList>
            <person name="QRISCLOUD D."/>
        </authorList>
    </citation>
    <scope>NUCLEOTIDE SEQUENCE</scope>
</reference>
<dbReference type="PROSITE" id="PS01009">
    <property type="entry name" value="CRISP_1"/>
    <property type="match status" value="1"/>
</dbReference>
<protein>
    <submittedName>
        <fullName evidence="3">U19-Deinotoxin-Dsu1e_1</fullName>
    </submittedName>
</protein>
<reference evidence="3" key="2">
    <citation type="submission" date="2019-05" db="EMBL/GenBank/DDBJ databases">
        <title>Unravelling the molecular evolution of spider venoms.</title>
        <authorList>
            <person name="Pineda S."/>
        </authorList>
    </citation>
    <scope>NUCLEOTIDE SEQUENCE</scope>
</reference>
<dbReference type="PANTHER" id="PTHR10334">
    <property type="entry name" value="CYSTEINE-RICH SECRETORY PROTEIN-RELATED"/>
    <property type="match status" value="1"/>
</dbReference>